<feature type="region of interest" description="Disordered" evidence="7">
    <location>
        <begin position="1"/>
        <end position="21"/>
    </location>
</feature>
<sequence length="474" mass="52038">MRVTSKVSEAASESTGCPEDVPAGLRYVSDASPGISRRRERDAFVYRTASGERIDDPGVIARINALAIPPAYEDVWICPNPRGHLQATGRDARGRKQYRYHARWREARDENKFERMLAFGGVLPRLRARVARDLRRRGMPREKVLATVVRLLDTTLIRIGNEDYARENQSYGLTTLRNRHVEVRGATMRFHFRGKSGVEHDVTLADRRLAAIVRRCMDLPGQELFQYIDADGTRRAVDSSDINAYLREITGGEFTAKDFRTWAGSVHAMAALRALPEETGETLTAMRRSVADVVKTVARRLGNTPAVCRRCYVHPAVFEAYEAGALAALQVPAETTRRRGLRNDEAMLAAFLKQWLKQQARESRRAARTKRRGVANAAEAGLVDLLRKSRREARGASSGKTSNASNASSAARPPKASRTPGAAEAPTASKGSAAAKVAKSGKGPRAGASARRPAAATEKRVSRRALGEADKASV</sequence>
<feature type="compositionally biased region" description="Low complexity" evidence="7">
    <location>
        <begin position="428"/>
        <end position="456"/>
    </location>
</feature>
<dbReference type="Pfam" id="PF21338">
    <property type="entry name" value="Top1B_N_bact"/>
    <property type="match status" value="1"/>
</dbReference>
<dbReference type="InterPro" id="IPR011010">
    <property type="entry name" value="DNA_brk_join_enz"/>
</dbReference>
<gene>
    <name evidence="10" type="ORF">SAMN05216551_103185</name>
</gene>
<dbReference type="Gene3D" id="3.90.15.10">
    <property type="entry name" value="Topoisomerase I, Chain A, domain 3"/>
    <property type="match status" value="1"/>
</dbReference>
<evidence type="ECO:0000256" key="5">
    <source>
        <dbReference type="ARBA" id="ARBA00023125"/>
    </source>
</evidence>
<evidence type="ECO:0000313" key="10">
    <source>
        <dbReference type="EMBL" id="SDV47648.1"/>
    </source>
</evidence>
<evidence type="ECO:0000256" key="1">
    <source>
        <dbReference type="ARBA" id="ARBA00000213"/>
    </source>
</evidence>
<feature type="compositionally biased region" description="Low complexity" evidence="7">
    <location>
        <begin position="395"/>
        <end position="419"/>
    </location>
</feature>
<keyword evidence="6 10" id="KW-0413">Isomerase</keyword>
<name>A0A1H2PNA5_9BURK</name>
<accession>A0A1H2PNA5</accession>
<feature type="domain" description="DNA topoisomerase I catalytic core eukaryotic-type" evidence="8">
    <location>
        <begin position="103"/>
        <end position="322"/>
    </location>
</feature>
<dbReference type="InterPro" id="IPR014711">
    <property type="entry name" value="TopoI_cat_a-hlx-sub_euk"/>
</dbReference>
<dbReference type="Gene3D" id="1.10.132.120">
    <property type="match status" value="1"/>
</dbReference>
<dbReference type="EMBL" id="FNLO01000003">
    <property type="protein sequence ID" value="SDV47648.1"/>
    <property type="molecule type" value="Genomic_DNA"/>
</dbReference>
<dbReference type="CDD" id="cd00659">
    <property type="entry name" value="Topo_IB_C"/>
    <property type="match status" value="1"/>
</dbReference>
<feature type="domain" description="DNA topoisomerase IB N-terminal" evidence="9">
    <location>
        <begin position="44"/>
        <end position="91"/>
    </location>
</feature>
<evidence type="ECO:0000313" key="11">
    <source>
        <dbReference type="Proteomes" id="UP000243719"/>
    </source>
</evidence>
<organism evidence="10 11">
    <name type="scientific">Chitinasiproducens palmae</name>
    <dbReference type="NCBI Taxonomy" id="1770053"/>
    <lineage>
        <taxon>Bacteria</taxon>
        <taxon>Pseudomonadati</taxon>
        <taxon>Pseudomonadota</taxon>
        <taxon>Betaproteobacteria</taxon>
        <taxon>Burkholderiales</taxon>
        <taxon>Burkholderiaceae</taxon>
        <taxon>Chitinasiproducens</taxon>
    </lineage>
</organism>
<dbReference type="GO" id="GO:0003677">
    <property type="term" value="F:DNA binding"/>
    <property type="evidence" value="ECO:0007669"/>
    <property type="project" value="UniProtKB-KW"/>
</dbReference>
<dbReference type="SUPFAM" id="SSF55869">
    <property type="entry name" value="DNA topoisomerase I domain"/>
    <property type="match status" value="1"/>
</dbReference>
<dbReference type="GO" id="GO:0006265">
    <property type="term" value="P:DNA topological change"/>
    <property type="evidence" value="ECO:0007669"/>
    <property type="project" value="InterPro"/>
</dbReference>
<dbReference type="RefSeq" id="WP_235837822.1">
    <property type="nucleotide sequence ID" value="NZ_FNLO01000003.1"/>
</dbReference>
<protein>
    <recommendedName>
        <fullName evidence="3">DNA topoisomerase</fullName>
        <ecNumber evidence="3">5.6.2.1</ecNumber>
    </recommendedName>
</protein>
<proteinExistence type="inferred from homology"/>
<dbReference type="AlphaFoldDB" id="A0A1H2PNA5"/>
<dbReference type="InterPro" id="IPR035447">
    <property type="entry name" value="DNA_topo_I_N_sf"/>
</dbReference>
<dbReference type="PROSITE" id="PS52038">
    <property type="entry name" value="TOPO_IB_2"/>
    <property type="match status" value="1"/>
</dbReference>
<evidence type="ECO:0000256" key="6">
    <source>
        <dbReference type="ARBA" id="ARBA00023235"/>
    </source>
</evidence>
<dbReference type="PRINTS" id="PR00416">
    <property type="entry name" value="EUTPISMRASEI"/>
</dbReference>
<evidence type="ECO:0000256" key="2">
    <source>
        <dbReference type="ARBA" id="ARBA00006645"/>
    </source>
</evidence>
<dbReference type="InterPro" id="IPR001631">
    <property type="entry name" value="TopoI"/>
</dbReference>
<dbReference type="STRING" id="1770053.SAMN05216551_103185"/>
<comment type="similarity">
    <text evidence="2">Belongs to the type IB topoisomerase family.</text>
</comment>
<evidence type="ECO:0000256" key="3">
    <source>
        <dbReference type="ARBA" id="ARBA00012891"/>
    </source>
</evidence>
<feature type="compositionally biased region" description="Basic and acidic residues" evidence="7">
    <location>
        <begin position="457"/>
        <end position="474"/>
    </location>
</feature>
<dbReference type="GO" id="GO:0003917">
    <property type="term" value="F:DNA topoisomerase type I (single strand cut, ATP-independent) activity"/>
    <property type="evidence" value="ECO:0007669"/>
    <property type="project" value="UniProtKB-EC"/>
</dbReference>
<dbReference type="Proteomes" id="UP000243719">
    <property type="component" value="Unassembled WGS sequence"/>
</dbReference>
<dbReference type="InterPro" id="IPR049331">
    <property type="entry name" value="Top1B_N_bact"/>
</dbReference>
<keyword evidence="11" id="KW-1185">Reference proteome</keyword>
<evidence type="ECO:0000256" key="7">
    <source>
        <dbReference type="SAM" id="MobiDB-lite"/>
    </source>
</evidence>
<dbReference type="Gene3D" id="3.30.66.10">
    <property type="entry name" value="DNA topoisomerase I domain"/>
    <property type="match status" value="1"/>
</dbReference>
<dbReference type="SUPFAM" id="SSF56349">
    <property type="entry name" value="DNA breaking-rejoining enzymes"/>
    <property type="match status" value="1"/>
</dbReference>
<feature type="compositionally biased region" description="Polar residues" evidence="7">
    <location>
        <begin position="1"/>
        <end position="15"/>
    </location>
</feature>
<dbReference type="EC" id="5.6.2.1" evidence="3"/>
<keyword evidence="5" id="KW-0238">DNA-binding</keyword>
<evidence type="ECO:0000259" key="8">
    <source>
        <dbReference type="Pfam" id="PF01028"/>
    </source>
</evidence>
<reference evidence="11" key="1">
    <citation type="submission" date="2016-09" db="EMBL/GenBank/DDBJ databases">
        <authorList>
            <person name="Varghese N."/>
            <person name="Submissions S."/>
        </authorList>
    </citation>
    <scope>NUCLEOTIDE SEQUENCE [LARGE SCALE GENOMIC DNA]</scope>
    <source>
        <strain evidence="11">JS23</strain>
    </source>
</reference>
<keyword evidence="4" id="KW-0799">Topoisomerase</keyword>
<dbReference type="Pfam" id="PF01028">
    <property type="entry name" value="Topoisom_I"/>
    <property type="match status" value="1"/>
</dbReference>
<comment type="catalytic activity">
    <reaction evidence="1">
        <text>ATP-independent breakage of single-stranded DNA, followed by passage and rejoining.</text>
        <dbReference type="EC" id="5.6.2.1"/>
    </reaction>
</comment>
<evidence type="ECO:0000256" key="4">
    <source>
        <dbReference type="ARBA" id="ARBA00023029"/>
    </source>
</evidence>
<evidence type="ECO:0000259" key="9">
    <source>
        <dbReference type="Pfam" id="PF21338"/>
    </source>
</evidence>
<feature type="region of interest" description="Disordered" evidence="7">
    <location>
        <begin position="391"/>
        <end position="474"/>
    </location>
</feature>
<dbReference type="InterPro" id="IPR013500">
    <property type="entry name" value="TopoI_cat_euk"/>
</dbReference>